<proteinExistence type="predicted"/>
<dbReference type="Proteomes" id="UP000186143">
    <property type="component" value="Unassembled WGS sequence"/>
</dbReference>
<evidence type="ECO:0000313" key="3">
    <source>
        <dbReference type="EMBL" id="OLP52939.1"/>
    </source>
</evidence>
<dbReference type="InterPro" id="IPR050272">
    <property type="entry name" value="Isochorismatase-like_hydrls"/>
</dbReference>
<dbReference type="GO" id="GO:0016787">
    <property type="term" value="F:hydrolase activity"/>
    <property type="evidence" value="ECO:0007669"/>
    <property type="project" value="UniProtKB-KW"/>
</dbReference>
<feature type="domain" description="Isochorismatase-like" evidence="2">
    <location>
        <begin position="4"/>
        <end position="153"/>
    </location>
</feature>
<dbReference type="Gene3D" id="3.40.50.850">
    <property type="entry name" value="Isochorismatase-like"/>
    <property type="match status" value="1"/>
</dbReference>
<name>A0A1Q9ADE5_9HYPH</name>
<accession>A0A1Q9ADE5</accession>
<gene>
    <name evidence="3" type="ORF">BJF92_17995</name>
</gene>
<comment type="caution">
    <text evidence="3">The sequence shown here is derived from an EMBL/GenBank/DDBJ whole genome shotgun (WGS) entry which is preliminary data.</text>
</comment>
<dbReference type="AlphaFoldDB" id="A0A1Q9ADE5"/>
<sequence length="166" mass="17276">MARALIVIDIQNSYFPGGELPLWQTEATEAAIIAAIAKARAAGDRVILVRHEAPAGAGLFAAGSLGAALRPAIVEAAGAAPQVVKHEADAFQDTDLSTQLAGIDSLILCGMMTQNCVVFTALSRAADAYDITVAGDLCTAPNEIVHQIALRALGSKRDVRPSAELW</sequence>
<evidence type="ECO:0000259" key="2">
    <source>
        <dbReference type="Pfam" id="PF00857"/>
    </source>
</evidence>
<evidence type="ECO:0000256" key="1">
    <source>
        <dbReference type="ARBA" id="ARBA00022801"/>
    </source>
</evidence>
<evidence type="ECO:0000313" key="4">
    <source>
        <dbReference type="Proteomes" id="UP000186143"/>
    </source>
</evidence>
<reference evidence="3 4" key="1">
    <citation type="submission" date="2016-09" db="EMBL/GenBank/DDBJ databases">
        <title>Rhizobium sp. nov., a novel species isolated from the rice rhizosphere.</title>
        <authorList>
            <person name="Zhao J."/>
            <person name="Zhang X."/>
        </authorList>
    </citation>
    <scope>NUCLEOTIDE SEQUENCE [LARGE SCALE GENOMIC DNA]</scope>
    <source>
        <strain evidence="3 4">MH17</strain>
    </source>
</reference>
<dbReference type="STRING" id="1672749.BJF92_17995"/>
<dbReference type="PANTHER" id="PTHR43540:SF15">
    <property type="entry name" value="BLR5631 PROTEIN"/>
    <property type="match status" value="1"/>
</dbReference>
<dbReference type="Pfam" id="PF00857">
    <property type="entry name" value="Isochorismatase"/>
    <property type="match status" value="1"/>
</dbReference>
<dbReference type="RefSeq" id="WP_075636804.1">
    <property type="nucleotide sequence ID" value="NZ_MKIO01000041.1"/>
</dbReference>
<dbReference type="OrthoDB" id="9794942at2"/>
<dbReference type="InterPro" id="IPR000868">
    <property type="entry name" value="Isochorismatase-like_dom"/>
</dbReference>
<dbReference type="EMBL" id="MKIO01000041">
    <property type="protein sequence ID" value="OLP52939.1"/>
    <property type="molecule type" value="Genomic_DNA"/>
</dbReference>
<dbReference type="SUPFAM" id="SSF52499">
    <property type="entry name" value="Isochorismatase-like hydrolases"/>
    <property type="match status" value="1"/>
</dbReference>
<keyword evidence="1" id="KW-0378">Hydrolase</keyword>
<organism evidence="3 4">
    <name type="scientific">Xaviernesmea rhizosphaerae</name>
    <dbReference type="NCBI Taxonomy" id="1672749"/>
    <lineage>
        <taxon>Bacteria</taxon>
        <taxon>Pseudomonadati</taxon>
        <taxon>Pseudomonadota</taxon>
        <taxon>Alphaproteobacteria</taxon>
        <taxon>Hyphomicrobiales</taxon>
        <taxon>Rhizobiaceae</taxon>
        <taxon>Rhizobium/Agrobacterium group</taxon>
        <taxon>Xaviernesmea</taxon>
    </lineage>
</organism>
<dbReference type="InterPro" id="IPR036380">
    <property type="entry name" value="Isochorismatase-like_sf"/>
</dbReference>
<dbReference type="PANTHER" id="PTHR43540">
    <property type="entry name" value="PEROXYUREIDOACRYLATE/UREIDOACRYLATE AMIDOHYDROLASE-RELATED"/>
    <property type="match status" value="1"/>
</dbReference>
<protein>
    <submittedName>
        <fullName evidence="3">Isochorismatase</fullName>
    </submittedName>
</protein>